<dbReference type="GO" id="GO:0005886">
    <property type="term" value="C:plasma membrane"/>
    <property type="evidence" value="ECO:0007669"/>
    <property type="project" value="TreeGrafter"/>
</dbReference>
<name>I3MT72_ICTTR</name>
<evidence type="ECO:0000313" key="6">
    <source>
        <dbReference type="Ensembl" id="ENSSTOP00000015317.2"/>
    </source>
</evidence>
<evidence type="ECO:0000256" key="2">
    <source>
        <dbReference type="ARBA" id="ARBA00022692"/>
    </source>
</evidence>
<dbReference type="PANTHER" id="PTHR12035:SF113">
    <property type="entry name" value="RIKEN CDNA 4931406B18 GENE"/>
    <property type="match status" value="1"/>
</dbReference>
<accession>I3MT72</accession>
<proteinExistence type="predicted"/>
<protein>
    <submittedName>
        <fullName evidence="6">SIGLEC family-like protein 1</fullName>
    </submittedName>
</protein>
<dbReference type="Ensembl" id="ENSSTOT00000020491.2">
    <property type="protein sequence ID" value="ENSSTOP00000015317.2"/>
    <property type="gene ID" value="ENSSTOG00000028089.2"/>
</dbReference>
<gene>
    <name evidence="6" type="primary">LOC101969860</name>
</gene>
<dbReference type="GeneTree" id="ENSGT01150000286907"/>
<keyword evidence="2" id="KW-0812">Transmembrane</keyword>
<sequence length="191" mass="20040">MSSNTAVSSNDSSSSSSSSSSFSSSSRLHLTLKPEDHGTIVGRHLNFSLENSTRSSLAKLQAVSPARLLDSSCSLEKTLQCSCSFHGVPTPSVQWWVGGVPVGVNSVDGGLQVTSTTLGPWANSTISLRGDPEIVRRLHCAGRNPYGIHTSSIFLIPGKSSVSSVFLRGLVQGTVYGAMASALLLFCLVLL</sequence>
<dbReference type="PANTHER" id="PTHR12035">
    <property type="entry name" value="SIALIC ACID BINDING IMMUNOGLOBULIN-LIKE LECTIN"/>
    <property type="match status" value="1"/>
</dbReference>
<dbReference type="InterPro" id="IPR051036">
    <property type="entry name" value="SIGLEC"/>
</dbReference>
<keyword evidence="4" id="KW-0472">Membrane</keyword>
<reference evidence="6" key="2">
    <citation type="submission" date="2025-08" db="UniProtKB">
        <authorList>
            <consortium name="Ensembl"/>
        </authorList>
    </citation>
    <scope>IDENTIFICATION</scope>
</reference>
<dbReference type="EMBL" id="AGTP01120163">
    <property type="status" value="NOT_ANNOTATED_CDS"/>
    <property type="molecule type" value="Genomic_DNA"/>
</dbReference>
<keyword evidence="7" id="KW-1185">Reference proteome</keyword>
<organism evidence="6 7">
    <name type="scientific">Ictidomys tridecemlineatus</name>
    <name type="common">Thirteen-lined ground squirrel</name>
    <name type="synonym">Spermophilus tridecemlineatus</name>
    <dbReference type="NCBI Taxonomy" id="43179"/>
    <lineage>
        <taxon>Eukaryota</taxon>
        <taxon>Metazoa</taxon>
        <taxon>Chordata</taxon>
        <taxon>Craniata</taxon>
        <taxon>Vertebrata</taxon>
        <taxon>Euteleostomi</taxon>
        <taxon>Mammalia</taxon>
        <taxon>Eutheria</taxon>
        <taxon>Euarchontoglires</taxon>
        <taxon>Glires</taxon>
        <taxon>Rodentia</taxon>
        <taxon>Sciuromorpha</taxon>
        <taxon>Sciuridae</taxon>
        <taxon>Xerinae</taxon>
        <taxon>Marmotini</taxon>
        <taxon>Ictidomys</taxon>
    </lineage>
</organism>
<dbReference type="Proteomes" id="UP000005215">
    <property type="component" value="Unassembled WGS sequence"/>
</dbReference>
<evidence type="ECO:0000313" key="7">
    <source>
        <dbReference type="Proteomes" id="UP000005215"/>
    </source>
</evidence>
<reference evidence="6" key="3">
    <citation type="submission" date="2025-09" db="UniProtKB">
        <authorList>
            <consortium name="Ensembl"/>
        </authorList>
    </citation>
    <scope>IDENTIFICATION</scope>
</reference>
<feature type="region of interest" description="Disordered" evidence="5">
    <location>
        <begin position="1"/>
        <end position="24"/>
    </location>
</feature>
<evidence type="ECO:0000256" key="5">
    <source>
        <dbReference type="SAM" id="MobiDB-lite"/>
    </source>
</evidence>
<reference evidence="7" key="1">
    <citation type="submission" date="2011-11" db="EMBL/GenBank/DDBJ databases">
        <title>The Draft Genome of Spermophilus tridecemlineatus.</title>
        <authorList>
            <consortium name="The Broad Institute Genome Assembly &amp; Analysis Group"/>
            <consortium name="Computational R&amp;D Group"/>
            <consortium name="and Sequencing Platform"/>
            <person name="Di Palma F."/>
            <person name="Alfoldi J."/>
            <person name="Johnson J."/>
            <person name="Berlin A."/>
            <person name="Gnerre S."/>
            <person name="Jaffe D."/>
            <person name="MacCallum I."/>
            <person name="Young S."/>
            <person name="Walker B.J."/>
            <person name="Lindblad-Toh K."/>
        </authorList>
    </citation>
    <scope>NUCLEOTIDE SEQUENCE [LARGE SCALE GENOMIC DNA]</scope>
</reference>
<dbReference type="HOGENOM" id="CLU_825235_0_0_1"/>
<keyword evidence="3" id="KW-1133">Transmembrane helix</keyword>
<dbReference type="eggNOG" id="ENOG502RU30">
    <property type="taxonomic scope" value="Eukaryota"/>
</dbReference>
<comment type="subcellular location">
    <subcellularLocation>
        <location evidence="1">Membrane</location>
        <topology evidence="1">Single-pass membrane protein</topology>
    </subcellularLocation>
</comment>
<dbReference type="GO" id="GO:0007155">
    <property type="term" value="P:cell adhesion"/>
    <property type="evidence" value="ECO:0007669"/>
    <property type="project" value="TreeGrafter"/>
</dbReference>
<evidence type="ECO:0000256" key="3">
    <source>
        <dbReference type="ARBA" id="ARBA00022989"/>
    </source>
</evidence>
<dbReference type="InParanoid" id="I3MT72"/>
<dbReference type="InterPro" id="IPR036179">
    <property type="entry name" value="Ig-like_dom_sf"/>
</dbReference>
<dbReference type="SUPFAM" id="SSF48726">
    <property type="entry name" value="Immunoglobulin"/>
    <property type="match status" value="1"/>
</dbReference>
<dbReference type="STRING" id="43179.ENSSTOP00000015317"/>
<dbReference type="GO" id="GO:0033691">
    <property type="term" value="F:sialic acid binding"/>
    <property type="evidence" value="ECO:0007669"/>
    <property type="project" value="TreeGrafter"/>
</dbReference>
<evidence type="ECO:0000256" key="1">
    <source>
        <dbReference type="ARBA" id="ARBA00004167"/>
    </source>
</evidence>
<evidence type="ECO:0000256" key="4">
    <source>
        <dbReference type="ARBA" id="ARBA00023136"/>
    </source>
</evidence>
<dbReference type="AlphaFoldDB" id="I3MT72"/>